<sequence length="65" mass="7137">MVALTVGVEQIEYEPEQFSALIYWLEKPSVVVMLFASEKMVITGCTTKNTATEALEIAVSKVLDA</sequence>
<reference evidence="5 6" key="1">
    <citation type="submission" date="2016-02" db="EMBL/GenBank/DDBJ databases">
        <title>Genome sequence of Halalkalicoccus paucihalophilus DSM 24557.</title>
        <authorList>
            <person name="Poehlein A."/>
            <person name="Daniel R."/>
        </authorList>
    </citation>
    <scope>NUCLEOTIDE SEQUENCE [LARGE SCALE GENOMIC DNA]</scope>
    <source>
        <strain evidence="5 6">DSM 24557</strain>
    </source>
</reference>
<dbReference type="AlphaFoldDB" id="A0A151ABX1"/>
<organism evidence="5 6">
    <name type="scientific">Halalkalicoccus paucihalophilus</name>
    <dbReference type="NCBI Taxonomy" id="1008153"/>
    <lineage>
        <taxon>Archaea</taxon>
        <taxon>Methanobacteriati</taxon>
        <taxon>Methanobacteriota</taxon>
        <taxon>Stenosarchaea group</taxon>
        <taxon>Halobacteria</taxon>
        <taxon>Halobacteriales</taxon>
        <taxon>Halococcaceae</taxon>
        <taxon>Halalkalicoccus</taxon>
    </lineage>
</organism>
<evidence type="ECO:0000256" key="1">
    <source>
        <dbReference type="ARBA" id="ARBA00005560"/>
    </source>
</evidence>
<name>A0A151ABX1_9EURY</name>
<evidence type="ECO:0000256" key="4">
    <source>
        <dbReference type="ARBA" id="ARBA00023163"/>
    </source>
</evidence>
<evidence type="ECO:0000313" key="5">
    <source>
        <dbReference type="EMBL" id="KYH25012.1"/>
    </source>
</evidence>
<dbReference type="PRINTS" id="PR00686">
    <property type="entry name" value="TIFACTORIID"/>
</dbReference>
<protein>
    <submittedName>
        <fullName evidence="5">TATA-box-binding protein 2</fullName>
    </submittedName>
</protein>
<evidence type="ECO:0000313" key="6">
    <source>
        <dbReference type="Proteomes" id="UP000075321"/>
    </source>
</evidence>
<dbReference type="SUPFAM" id="SSF55945">
    <property type="entry name" value="TATA-box binding protein-like"/>
    <property type="match status" value="1"/>
</dbReference>
<dbReference type="GO" id="GO:0006352">
    <property type="term" value="P:DNA-templated transcription initiation"/>
    <property type="evidence" value="ECO:0007669"/>
    <property type="project" value="InterPro"/>
</dbReference>
<dbReference type="InterPro" id="IPR012295">
    <property type="entry name" value="TBP_dom_sf"/>
</dbReference>
<evidence type="ECO:0000256" key="2">
    <source>
        <dbReference type="ARBA" id="ARBA00022737"/>
    </source>
</evidence>
<gene>
    <name evidence="5" type="primary">tbp2_2</name>
    <name evidence="5" type="ORF">HAPAU_29640</name>
</gene>
<keyword evidence="4" id="KW-0804">Transcription</keyword>
<accession>A0A151ABX1</accession>
<dbReference type="GO" id="GO:0003677">
    <property type="term" value="F:DNA binding"/>
    <property type="evidence" value="ECO:0007669"/>
    <property type="project" value="UniProtKB-KW"/>
</dbReference>
<keyword evidence="2" id="KW-0677">Repeat</keyword>
<dbReference type="InterPro" id="IPR000814">
    <property type="entry name" value="TBP"/>
</dbReference>
<proteinExistence type="inferred from homology"/>
<dbReference type="PATRIC" id="fig|1008153.3.peg.3062"/>
<dbReference type="Pfam" id="PF00352">
    <property type="entry name" value="TBP"/>
    <property type="match status" value="1"/>
</dbReference>
<dbReference type="EMBL" id="LTAZ01000010">
    <property type="protein sequence ID" value="KYH25012.1"/>
    <property type="molecule type" value="Genomic_DNA"/>
</dbReference>
<keyword evidence="3" id="KW-0238">DNA-binding</keyword>
<dbReference type="Gene3D" id="3.30.310.10">
    <property type="entry name" value="TATA-Binding Protein"/>
    <property type="match status" value="1"/>
</dbReference>
<comment type="caution">
    <text evidence="5">The sequence shown here is derived from an EMBL/GenBank/DDBJ whole genome shotgun (WGS) entry which is preliminary data.</text>
</comment>
<dbReference type="Proteomes" id="UP000075321">
    <property type="component" value="Unassembled WGS sequence"/>
</dbReference>
<comment type="similarity">
    <text evidence="1">Belongs to the TBP family.</text>
</comment>
<evidence type="ECO:0000256" key="3">
    <source>
        <dbReference type="ARBA" id="ARBA00023125"/>
    </source>
</evidence>
<keyword evidence="6" id="KW-1185">Reference proteome</keyword>